<reference evidence="1" key="1">
    <citation type="journal article" date="2020" name="mSystems">
        <title>Genome- and Community-Level Interaction Insights into Carbon Utilization and Element Cycling Functions of Hydrothermarchaeota in Hydrothermal Sediment.</title>
        <authorList>
            <person name="Zhou Z."/>
            <person name="Liu Y."/>
            <person name="Xu W."/>
            <person name="Pan J."/>
            <person name="Luo Z.H."/>
            <person name="Li M."/>
        </authorList>
    </citation>
    <scope>NUCLEOTIDE SEQUENCE [LARGE SCALE GENOMIC DNA]</scope>
    <source>
        <strain evidence="1">SpSt-61</strain>
    </source>
</reference>
<dbReference type="Pfam" id="PF04464">
    <property type="entry name" value="Glyphos_transf"/>
    <property type="match status" value="1"/>
</dbReference>
<comment type="caution">
    <text evidence="1">The sequence shown here is derived from an EMBL/GenBank/DDBJ whole genome shotgun (WGS) entry which is preliminary data.</text>
</comment>
<evidence type="ECO:0000313" key="1">
    <source>
        <dbReference type="EMBL" id="HGU53438.1"/>
    </source>
</evidence>
<dbReference type="AlphaFoldDB" id="A0A7V4KE01"/>
<dbReference type="EMBL" id="DSZZ01000368">
    <property type="protein sequence ID" value="HGU53438.1"/>
    <property type="molecule type" value="Genomic_DNA"/>
</dbReference>
<proteinExistence type="predicted"/>
<gene>
    <name evidence="1" type="ORF">ENT78_07980</name>
</gene>
<dbReference type="GO" id="GO:0016020">
    <property type="term" value="C:membrane"/>
    <property type="evidence" value="ECO:0007669"/>
    <property type="project" value="InterPro"/>
</dbReference>
<organism evidence="1">
    <name type="scientific">Fervidobacterium pennivorans</name>
    <dbReference type="NCBI Taxonomy" id="93466"/>
    <lineage>
        <taxon>Bacteria</taxon>
        <taxon>Thermotogati</taxon>
        <taxon>Thermotogota</taxon>
        <taxon>Thermotogae</taxon>
        <taxon>Thermotogales</taxon>
        <taxon>Fervidobacteriaceae</taxon>
        <taxon>Fervidobacterium</taxon>
    </lineage>
</organism>
<protein>
    <submittedName>
        <fullName evidence="1">Uncharacterized protein</fullName>
    </submittedName>
</protein>
<dbReference type="GO" id="GO:0047355">
    <property type="term" value="F:CDP-glycerol glycerophosphotransferase activity"/>
    <property type="evidence" value="ECO:0007669"/>
    <property type="project" value="InterPro"/>
</dbReference>
<name>A0A7V4KE01_FERPE</name>
<dbReference type="InterPro" id="IPR043148">
    <property type="entry name" value="TagF_C"/>
</dbReference>
<sequence length="506" mass="59194">MCVYKISQLKELLAKSILLTLGGKLMNKQDVRNIIQELDEVFTDSKYTILGAHYIWPFVRYNILSNIIKHKYHLLTPHGADGKVRTVKNSLKYTLSLLQKNPYKIDRSYKLVFFTENVDRTFQKDGKYFNRVHDYFALLRAEETVEIENSWQMYYKEPIYFPNLYSHDYVRAVYYIKSKLFGHLNRRDTEVIQNFMTELRKISNSIGVPLETDKTHHILNSSTKRIDYAMQCYKRLFEKIQPKIIFLNCASYGGMNAVIIKAAKQMGIKVGEFQHGVITKLHPAYNYGAAVFNNEGYKEYLPDYLLTYGDFWNEQVTIPSKKVTIGNPHFWFNYNSFKTNAAVKTKGEKTKKILIVSQGTVTDINVDLAKKLSGMLNSNYKIVFRLHPGEVAFKERYQELLDYKSIEVNSSGDIYELIHSSDYVVSVYSTTIFEAASFGKPVYIYRHPLSELNIPENLGLWFSDAEELLELIKNDKRADNIYDLNYFWNENWKENYLSFLERELGI</sequence>
<dbReference type="InterPro" id="IPR007554">
    <property type="entry name" value="Glycerophosphate_synth"/>
</dbReference>
<accession>A0A7V4KE01</accession>
<dbReference type="SUPFAM" id="SSF53756">
    <property type="entry name" value="UDP-Glycosyltransferase/glycogen phosphorylase"/>
    <property type="match status" value="1"/>
</dbReference>
<dbReference type="Gene3D" id="3.40.50.12580">
    <property type="match status" value="1"/>
</dbReference>